<dbReference type="SUPFAM" id="SSF50475">
    <property type="entry name" value="FMN-binding split barrel"/>
    <property type="match status" value="1"/>
</dbReference>
<dbReference type="EMBL" id="RSCL01000005">
    <property type="protein sequence ID" value="RUT07350.1"/>
    <property type="molecule type" value="Genomic_DNA"/>
</dbReference>
<comment type="caution">
    <text evidence="2">The sequence shown here is derived from an EMBL/GenBank/DDBJ whole genome shotgun (WGS) entry which is preliminary data.</text>
</comment>
<gene>
    <name evidence="2" type="ORF">DSM106972_026110</name>
</gene>
<feature type="domain" description="Pyridoxamine 5'-phosphate oxidase N-terminal" evidence="1">
    <location>
        <begin position="175"/>
        <end position="264"/>
    </location>
</feature>
<dbReference type="InterPro" id="IPR012349">
    <property type="entry name" value="Split_barrel_FMN-bd"/>
</dbReference>
<dbReference type="RefSeq" id="WP_127081165.1">
    <property type="nucleotide sequence ID" value="NZ_RSCL01000005.1"/>
</dbReference>
<name>A0A433VMN7_9CYAN</name>
<reference evidence="2" key="2">
    <citation type="journal article" date="2019" name="Genome Biol. Evol.">
        <title>Day and night: Metabolic profiles and evolutionary relationships of six axenic non-marine cyanobacteria.</title>
        <authorList>
            <person name="Will S.E."/>
            <person name="Henke P."/>
            <person name="Boedeker C."/>
            <person name="Huang S."/>
            <person name="Brinkmann H."/>
            <person name="Rohde M."/>
            <person name="Jarek M."/>
            <person name="Friedl T."/>
            <person name="Seufert S."/>
            <person name="Schumacher M."/>
            <person name="Overmann J."/>
            <person name="Neumann-Schaal M."/>
            <person name="Petersen J."/>
        </authorList>
    </citation>
    <scope>NUCLEOTIDE SEQUENCE [LARGE SCALE GENOMIC DNA]</scope>
    <source>
        <strain evidence="2">PCC 7102</strain>
    </source>
</reference>
<dbReference type="OrthoDB" id="9796486at2"/>
<dbReference type="AlphaFoldDB" id="A0A433VMN7"/>
<dbReference type="InterPro" id="IPR011576">
    <property type="entry name" value="Pyridox_Oxase_N"/>
</dbReference>
<dbReference type="Pfam" id="PF01243">
    <property type="entry name" value="PNPOx_N"/>
    <property type="match status" value="1"/>
</dbReference>
<protein>
    <recommendedName>
        <fullName evidence="1">Pyridoxamine 5'-phosphate oxidase N-terminal domain-containing protein</fullName>
    </recommendedName>
</protein>
<dbReference type="PANTHER" id="PTHR42815:SF2">
    <property type="entry name" value="FAD-BINDING, PUTATIVE (AFU_ORTHOLOGUE AFUA_6G07600)-RELATED"/>
    <property type="match status" value="1"/>
</dbReference>
<evidence type="ECO:0000259" key="1">
    <source>
        <dbReference type="Pfam" id="PF01243"/>
    </source>
</evidence>
<keyword evidence="3" id="KW-1185">Reference proteome</keyword>
<accession>A0A433VMN7</accession>
<evidence type="ECO:0000313" key="3">
    <source>
        <dbReference type="Proteomes" id="UP000271624"/>
    </source>
</evidence>
<sequence>MLIANPFHDGERLVQQRFGESETAERNGRIIADTIMEGALKFIQQQPMVVLGSVDEQQNVWASVMFGSPSFMTAVNQRSVEFDLTIAAPNWQDLFWANIDRNSQIGMLVIELATRRRLRINGKATCPSKERLYVDVAESYPNCPKYITRRHMTRNQGTVNSLEEPRTGRTLEPIQRAFIATADMFFVASAHPSRGVDASHRGGNPGFIRVLDDSTLRIPDYTGNGMFNTLGNFVENPRAGLVFLDFERGRSLQLIGRPEILWELDDSTHETGGTQRYWNLKVEKWIETSLPQLFEWELLDYSPYNPS</sequence>
<evidence type="ECO:0000313" key="2">
    <source>
        <dbReference type="EMBL" id="RUT07350.1"/>
    </source>
</evidence>
<dbReference type="PANTHER" id="PTHR42815">
    <property type="entry name" value="FAD-BINDING, PUTATIVE (AFU_ORTHOLOGUE AFUA_6G07600)-RELATED"/>
    <property type="match status" value="1"/>
</dbReference>
<reference evidence="2" key="1">
    <citation type="submission" date="2018-12" db="EMBL/GenBank/DDBJ databases">
        <authorList>
            <person name="Will S."/>
            <person name="Neumann-Schaal M."/>
            <person name="Henke P."/>
        </authorList>
    </citation>
    <scope>NUCLEOTIDE SEQUENCE</scope>
    <source>
        <strain evidence="2">PCC 7102</strain>
    </source>
</reference>
<dbReference type="Gene3D" id="2.30.110.10">
    <property type="entry name" value="Electron Transport, Fmn-binding Protein, Chain A"/>
    <property type="match status" value="2"/>
</dbReference>
<proteinExistence type="predicted"/>
<organism evidence="2 3">
    <name type="scientific">Dulcicalothrix desertica PCC 7102</name>
    <dbReference type="NCBI Taxonomy" id="232991"/>
    <lineage>
        <taxon>Bacteria</taxon>
        <taxon>Bacillati</taxon>
        <taxon>Cyanobacteriota</taxon>
        <taxon>Cyanophyceae</taxon>
        <taxon>Nostocales</taxon>
        <taxon>Calotrichaceae</taxon>
        <taxon>Dulcicalothrix</taxon>
    </lineage>
</organism>
<dbReference type="Proteomes" id="UP000271624">
    <property type="component" value="Unassembled WGS sequence"/>
</dbReference>